<dbReference type="EMBL" id="AZHW01000835">
    <property type="protein sequence ID" value="ETW96082.1"/>
    <property type="molecule type" value="Genomic_DNA"/>
</dbReference>
<evidence type="ECO:0000313" key="7">
    <source>
        <dbReference type="Proteomes" id="UP000019141"/>
    </source>
</evidence>
<dbReference type="InterPro" id="IPR011704">
    <property type="entry name" value="ATPase_dyneun-rel_AAA"/>
</dbReference>
<keyword evidence="7" id="KW-1185">Reference proteome</keyword>
<dbReference type="GO" id="GO:0016887">
    <property type="term" value="F:ATP hydrolysis activity"/>
    <property type="evidence" value="ECO:0007669"/>
    <property type="project" value="InterPro"/>
</dbReference>
<protein>
    <submittedName>
        <fullName evidence="6">ATPase AAA</fullName>
    </submittedName>
</protein>
<feature type="domain" description="ATPase dynein-related AAA" evidence="4">
    <location>
        <begin position="93"/>
        <end position="202"/>
    </location>
</feature>
<reference evidence="6 7" key="1">
    <citation type="journal article" date="2014" name="Nature">
        <title>An environmental bacterial taxon with a large and distinct metabolic repertoire.</title>
        <authorList>
            <person name="Wilson M.C."/>
            <person name="Mori T."/>
            <person name="Ruckert C."/>
            <person name="Uria A.R."/>
            <person name="Helf M.J."/>
            <person name="Takada K."/>
            <person name="Gernert C."/>
            <person name="Steffens U.A."/>
            <person name="Heycke N."/>
            <person name="Schmitt S."/>
            <person name="Rinke C."/>
            <person name="Helfrich E.J."/>
            <person name="Brachmann A.O."/>
            <person name="Gurgui C."/>
            <person name="Wakimoto T."/>
            <person name="Kracht M."/>
            <person name="Crusemann M."/>
            <person name="Hentschel U."/>
            <person name="Abe I."/>
            <person name="Matsunaga S."/>
            <person name="Kalinowski J."/>
            <person name="Takeyama H."/>
            <person name="Piel J."/>
        </authorList>
    </citation>
    <scope>NUCLEOTIDE SEQUENCE [LARGE SCALE GENOMIC DNA]</scope>
    <source>
        <strain evidence="7">TSY1</strain>
    </source>
</reference>
<comment type="caution">
    <text evidence="6">The sequence shown here is derived from an EMBL/GenBank/DDBJ whole genome shotgun (WGS) entry which is preliminary data.</text>
</comment>
<dbReference type="PANTHER" id="PTHR42759:SF7">
    <property type="entry name" value="DENITRIFICATION REGULATORY PROTEIN NIRQ"/>
    <property type="match status" value="1"/>
</dbReference>
<keyword evidence="2" id="KW-0547">Nucleotide-binding</keyword>
<dbReference type="Gene3D" id="3.40.50.300">
    <property type="entry name" value="P-loop containing nucleotide triphosphate hydrolases"/>
    <property type="match status" value="1"/>
</dbReference>
<dbReference type="GO" id="GO:0005524">
    <property type="term" value="F:ATP binding"/>
    <property type="evidence" value="ECO:0007669"/>
    <property type="project" value="UniProtKB-KW"/>
</dbReference>
<sequence length="301" mass="33575">MDTAEPQFKEYAIEEFTVRGEPYYRPVGDELELFTGAYNQRIPVLLKGPTGCGKTRFVEYMAWKLGRPLTVVREHDGPSPLPNGSGNGEVAVPLVTIACHEDLTASDLVGRYLLDADGTRWIDGPMTRAVKAGAILYLDEVVEARKDTTVLIHPLTDHRRILPVEKRGSIIEADDSFLLCISYNPHYQSAIKDLKQSTRQRFVAIEFDYPPPEIEAEIIQRESGCSAAQAESLAKLAVKVRNLRDEGLEEGASTRLLIYVGRLMTEGIAARRACQAALVWNLTDELELQRSLEELVTAVFE</sequence>
<name>W4LDK5_ENTF1</name>
<dbReference type="InterPro" id="IPR027417">
    <property type="entry name" value="P-loop_NTPase"/>
</dbReference>
<dbReference type="Proteomes" id="UP000019141">
    <property type="component" value="Unassembled WGS sequence"/>
</dbReference>
<evidence type="ECO:0000259" key="5">
    <source>
        <dbReference type="Pfam" id="PF08406"/>
    </source>
</evidence>
<organism evidence="6 7">
    <name type="scientific">Entotheonella factor</name>
    <dbReference type="NCBI Taxonomy" id="1429438"/>
    <lineage>
        <taxon>Bacteria</taxon>
        <taxon>Pseudomonadati</taxon>
        <taxon>Nitrospinota/Tectimicrobiota group</taxon>
        <taxon>Candidatus Tectimicrobiota</taxon>
        <taxon>Candidatus Entotheonellia</taxon>
        <taxon>Candidatus Entotheonellales</taxon>
        <taxon>Candidatus Entotheonellaceae</taxon>
        <taxon>Candidatus Entotheonella</taxon>
    </lineage>
</organism>
<evidence type="ECO:0000256" key="1">
    <source>
        <dbReference type="ARBA" id="ARBA00009417"/>
    </source>
</evidence>
<evidence type="ECO:0000256" key="2">
    <source>
        <dbReference type="ARBA" id="ARBA00022741"/>
    </source>
</evidence>
<dbReference type="InterPro" id="IPR050764">
    <property type="entry name" value="CbbQ/NirQ/NorQ/GpvN"/>
</dbReference>
<dbReference type="HOGENOM" id="CLU_067562_0_0_7"/>
<dbReference type="SUPFAM" id="SSF52540">
    <property type="entry name" value="P-loop containing nucleoside triphosphate hydrolases"/>
    <property type="match status" value="1"/>
</dbReference>
<dbReference type="PATRIC" id="fig|1429438.4.peg.5346"/>
<proteinExistence type="inferred from homology"/>
<dbReference type="Pfam" id="PF08406">
    <property type="entry name" value="CbbQ_C"/>
    <property type="match status" value="1"/>
</dbReference>
<comment type="similarity">
    <text evidence="1">Belongs to the CbbQ/NirQ/NorQ/GpvN family.</text>
</comment>
<dbReference type="AlphaFoldDB" id="W4LDK5"/>
<evidence type="ECO:0000259" key="4">
    <source>
        <dbReference type="Pfam" id="PF07728"/>
    </source>
</evidence>
<dbReference type="Pfam" id="PF07728">
    <property type="entry name" value="AAA_5"/>
    <property type="match status" value="1"/>
</dbReference>
<dbReference type="PANTHER" id="PTHR42759">
    <property type="entry name" value="MOXR FAMILY PROTEIN"/>
    <property type="match status" value="1"/>
</dbReference>
<evidence type="ECO:0000256" key="3">
    <source>
        <dbReference type="ARBA" id="ARBA00022840"/>
    </source>
</evidence>
<accession>W4LDK5</accession>
<feature type="domain" description="CbbQ/NirQ/NorQ C-terminal" evidence="5">
    <location>
        <begin position="215"/>
        <end position="299"/>
    </location>
</feature>
<gene>
    <name evidence="6" type="ORF">ETSY1_28050</name>
</gene>
<evidence type="ECO:0000313" key="6">
    <source>
        <dbReference type="EMBL" id="ETW96082.1"/>
    </source>
</evidence>
<dbReference type="InterPro" id="IPR013615">
    <property type="entry name" value="CbbQ_C"/>
</dbReference>
<keyword evidence="3" id="KW-0067">ATP-binding</keyword>